<evidence type="ECO:0000313" key="2">
    <source>
        <dbReference type="EMBL" id="HAJ0833223.1"/>
    </source>
</evidence>
<proteinExistence type="predicted"/>
<organism evidence="3 4">
    <name type="scientific">Escherichia coli</name>
    <dbReference type="NCBI Taxonomy" id="562"/>
    <lineage>
        <taxon>Bacteria</taxon>
        <taxon>Pseudomonadati</taxon>
        <taxon>Pseudomonadota</taxon>
        <taxon>Gammaproteobacteria</taxon>
        <taxon>Enterobacterales</taxon>
        <taxon>Enterobacteriaceae</taxon>
        <taxon>Escherichia</taxon>
    </lineage>
</organism>
<dbReference type="EMBL" id="DABGYN010000004">
    <property type="protein sequence ID" value="HAJ0833223.1"/>
    <property type="molecule type" value="Genomic_DNA"/>
</dbReference>
<comment type="caution">
    <text evidence="3">The sequence shown here is derived from an EMBL/GenBank/DDBJ whole genome shotgun (WGS) entry which is preliminary data.</text>
</comment>
<reference evidence="2" key="4">
    <citation type="submission" date="2019-09" db="EMBL/GenBank/DDBJ databases">
        <authorList>
            <consortium name="NCBI Pathogen Detection Project"/>
        </authorList>
    </citation>
    <scope>NUCLEOTIDE SEQUENCE</scope>
    <source>
        <strain evidence="2">EC00618</strain>
    </source>
</reference>
<reference evidence="2" key="1">
    <citation type="journal article" date="2018" name="Genome Biol.">
        <title>SKESA: strategic k-mer extension for scrupulous assemblies.</title>
        <authorList>
            <person name="Souvorov A."/>
            <person name="Agarwala R."/>
            <person name="Lipman D.J."/>
        </authorList>
    </citation>
    <scope>NUCLEOTIDE SEQUENCE [LARGE SCALE GENOMIC DNA]</scope>
    <source>
        <strain evidence="2">EC00618</strain>
    </source>
</reference>
<sequence>MDALPRFESKRWYARDVSNSLVGKLRRNCGEVAGKNFTVDAEQSFWLALVRTMYSVSLIKLGECDKDGNFCSFR</sequence>
<gene>
    <name evidence="1" type="ORF">E6D34_26420</name>
    <name evidence="3" type="ORF">EIA08_26190</name>
    <name evidence="2" type="ORF">HL563_05615</name>
</gene>
<evidence type="ECO:0000313" key="5">
    <source>
        <dbReference type="Proteomes" id="UP000532204"/>
    </source>
</evidence>
<dbReference type="EMBL" id="RQTU01000067">
    <property type="protein sequence ID" value="RRD70235.1"/>
    <property type="molecule type" value="Genomic_DNA"/>
</dbReference>
<dbReference type="EMBL" id="AASEBA010000116">
    <property type="protein sequence ID" value="EFC9752686.1"/>
    <property type="molecule type" value="Genomic_DNA"/>
</dbReference>
<dbReference type="AlphaFoldDB" id="A0A228XH41"/>
<dbReference type="Proteomes" id="UP000532204">
    <property type="component" value="Unassembled WGS sequence"/>
</dbReference>
<evidence type="ECO:0000313" key="4">
    <source>
        <dbReference type="Proteomes" id="UP000271008"/>
    </source>
</evidence>
<protein>
    <submittedName>
        <fullName evidence="3">Uncharacterized protein</fullName>
    </submittedName>
</protein>
<evidence type="ECO:0000313" key="1">
    <source>
        <dbReference type="EMBL" id="EFC9752686.1"/>
    </source>
</evidence>
<accession>A0A228XH41</accession>
<reference evidence="3 4" key="2">
    <citation type="submission" date="2018-11" db="EMBL/GenBank/DDBJ databases">
        <title>Enterobacteriaceae from Patient.</title>
        <authorList>
            <person name="Shen C."/>
            <person name="Yang Y."/>
            <person name="Tian G."/>
        </authorList>
    </citation>
    <scope>NUCLEOTIDE SEQUENCE [LARGE SCALE GENOMIC DNA]</scope>
    <source>
        <strain evidence="3 4">GBGD28</strain>
    </source>
</reference>
<evidence type="ECO:0000313" key="3">
    <source>
        <dbReference type="EMBL" id="RRD70235.1"/>
    </source>
</evidence>
<name>A0A228XH41_ECOLX</name>
<reference evidence="1 5" key="3">
    <citation type="submission" date="2019-05" db="EMBL/GenBank/DDBJ databases">
        <authorList>
            <consortium name="NARMS: The National Antimicrobial Resistance Monitoring System"/>
        </authorList>
    </citation>
    <scope>NUCLEOTIDE SEQUENCE [LARGE SCALE GENOMIC DNA]</scope>
    <source>
        <strain evidence="1 5">CVM N18EC122</strain>
    </source>
</reference>
<dbReference type="Proteomes" id="UP000271008">
    <property type="component" value="Unassembled WGS sequence"/>
</dbReference>